<feature type="transmembrane region" description="Helical" evidence="8">
    <location>
        <begin position="135"/>
        <end position="153"/>
    </location>
</feature>
<feature type="transmembrane region" description="Helical" evidence="8">
    <location>
        <begin position="106"/>
        <end position="128"/>
    </location>
</feature>
<feature type="transmembrane region" description="Helical" evidence="8">
    <location>
        <begin position="59"/>
        <end position="76"/>
    </location>
</feature>
<evidence type="ECO:0000256" key="3">
    <source>
        <dbReference type="ARBA" id="ARBA00022670"/>
    </source>
</evidence>
<evidence type="ECO:0000256" key="8">
    <source>
        <dbReference type="SAM" id="Phobius"/>
    </source>
</evidence>
<evidence type="ECO:0000256" key="5">
    <source>
        <dbReference type="ARBA" id="ARBA00022801"/>
    </source>
</evidence>
<sequence>MDGRGSFWLPRFTLLLMAISIGLYIILGPAPASLVFDRAAIVQGEWWRLYTGHLVHSDARHALWNILALGVLAGLLERRGRRRLGLIVAFGAVGVDLWLWWGQPALQWYCGLSGLLNTLLVVVLFDLWSETRRRVVLAIGMALAAKLVLEIVLNQALFTHTLWPSVPWVHVAGFAAGWAFVVLERRSCPAVVSARKATQA</sequence>
<protein>
    <submittedName>
        <fullName evidence="10">Rhombosortase</fullName>
    </submittedName>
</protein>
<reference evidence="10 11" key="1">
    <citation type="journal article" date="2016" name="Nat. Commun.">
        <title>Thousands of microbial genomes shed light on interconnected biogeochemical processes in an aquifer system.</title>
        <authorList>
            <person name="Anantharaman K."/>
            <person name="Brown C.T."/>
            <person name="Hug L.A."/>
            <person name="Sharon I."/>
            <person name="Castelle C.J."/>
            <person name="Probst A.J."/>
            <person name="Thomas B.C."/>
            <person name="Singh A."/>
            <person name="Wilkins M.J."/>
            <person name="Karaoz U."/>
            <person name="Brodie E.L."/>
            <person name="Williams K.H."/>
            <person name="Hubbard S.S."/>
            <person name="Banfield J.F."/>
        </authorList>
    </citation>
    <scope>NUCLEOTIDE SEQUENCE [LARGE SCALE GENOMIC DNA]</scope>
</reference>
<proteinExistence type="inferred from homology"/>
<dbReference type="GO" id="GO:0006508">
    <property type="term" value="P:proteolysis"/>
    <property type="evidence" value="ECO:0007669"/>
    <property type="project" value="UniProtKB-KW"/>
</dbReference>
<name>A0A1F6UGV8_9PROT</name>
<dbReference type="InterPro" id="IPR035952">
    <property type="entry name" value="Rhomboid-like_sf"/>
</dbReference>
<keyword evidence="3" id="KW-0645">Protease</keyword>
<dbReference type="PANTHER" id="PTHR43066">
    <property type="entry name" value="RHOMBOID-RELATED PROTEIN"/>
    <property type="match status" value="1"/>
</dbReference>
<dbReference type="SUPFAM" id="SSF144091">
    <property type="entry name" value="Rhomboid-like"/>
    <property type="match status" value="1"/>
</dbReference>
<keyword evidence="6 8" id="KW-1133">Transmembrane helix</keyword>
<evidence type="ECO:0000256" key="2">
    <source>
        <dbReference type="ARBA" id="ARBA00009045"/>
    </source>
</evidence>
<evidence type="ECO:0000259" key="9">
    <source>
        <dbReference type="Pfam" id="PF01694"/>
    </source>
</evidence>
<dbReference type="GO" id="GO:0016020">
    <property type="term" value="C:membrane"/>
    <property type="evidence" value="ECO:0007669"/>
    <property type="project" value="UniProtKB-SubCell"/>
</dbReference>
<keyword evidence="5" id="KW-0378">Hydrolase</keyword>
<dbReference type="Gene3D" id="1.20.1540.10">
    <property type="entry name" value="Rhomboid-like"/>
    <property type="match status" value="1"/>
</dbReference>
<evidence type="ECO:0000256" key="1">
    <source>
        <dbReference type="ARBA" id="ARBA00004141"/>
    </source>
</evidence>
<dbReference type="GO" id="GO:0004252">
    <property type="term" value="F:serine-type endopeptidase activity"/>
    <property type="evidence" value="ECO:0007669"/>
    <property type="project" value="InterPro"/>
</dbReference>
<feature type="transmembrane region" description="Helical" evidence="8">
    <location>
        <begin position="165"/>
        <end position="183"/>
    </location>
</feature>
<evidence type="ECO:0000256" key="6">
    <source>
        <dbReference type="ARBA" id="ARBA00022989"/>
    </source>
</evidence>
<dbReference type="PANTHER" id="PTHR43066:SF1">
    <property type="entry name" value="RHOMBOID PROTEIN 2"/>
    <property type="match status" value="1"/>
</dbReference>
<dbReference type="Pfam" id="PF01694">
    <property type="entry name" value="Rhomboid"/>
    <property type="match status" value="1"/>
</dbReference>
<keyword evidence="7 8" id="KW-0472">Membrane</keyword>
<dbReference type="AlphaFoldDB" id="A0A1F6UGV8"/>
<dbReference type="EMBL" id="MFSV01000182">
    <property type="protein sequence ID" value="OGI56635.1"/>
    <property type="molecule type" value="Genomic_DNA"/>
</dbReference>
<gene>
    <name evidence="10" type="ORF">A2V58_07865</name>
</gene>
<comment type="subcellular location">
    <subcellularLocation>
        <location evidence="1">Membrane</location>
        <topology evidence="1">Multi-pass membrane protein</topology>
    </subcellularLocation>
</comment>
<dbReference type="NCBIfam" id="TIGR03902">
    <property type="entry name" value="rhom_GG_sort"/>
    <property type="match status" value="1"/>
</dbReference>
<evidence type="ECO:0000313" key="10">
    <source>
        <dbReference type="EMBL" id="OGI56635.1"/>
    </source>
</evidence>
<accession>A0A1F6UGV8</accession>
<evidence type="ECO:0000313" key="11">
    <source>
        <dbReference type="Proteomes" id="UP000177950"/>
    </source>
</evidence>
<dbReference type="InterPro" id="IPR023826">
    <property type="entry name" value="Rhom-like_SP_proteobac"/>
</dbReference>
<evidence type="ECO:0000256" key="4">
    <source>
        <dbReference type="ARBA" id="ARBA00022692"/>
    </source>
</evidence>
<feature type="transmembrane region" description="Helical" evidence="8">
    <location>
        <begin position="83"/>
        <end position="100"/>
    </location>
</feature>
<dbReference type="Proteomes" id="UP000177950">
    <property type="component" value="Unassembled WGS sequence"/>
</dbReference>
<comment type="caution">
    <text evidence="10">The sequence shown here is derived from an EMBL/GenBank/DDBJ whole genome shotgun (WGS) entry which is preliminary data.</text>
</comment>
<comment type="similarity">
    <text evidence="2">Belongs to the peptidase S54 family.</text>
</comment>
<dbReference type="InterPro" id="IPR022764">
    <property type="entry name" value="Peptidase_S54_rhomboid_dom"/>
</dbReference>
<keyword evidence="4 8" id="KW-0812">Transmembrane</keyword>
<evidence type="ECO:0000256" key="7">
    <source>
        <dbReference type="ARBA" id="ARBA00023136"/>
    </source>
</evidence>
<feature type="domain" description="Peptidase S54 rhomboid" evidence="9">
    <location>
        <begin position="44"/>
        <end position="183"/>
    </location>
</feature>
<organism evidence="10 11">
    <name type="scientific">Candidatus Muproteobacteria bacterium RBG_19FT_COMBO_61_10</name>
    <dbReference type="NCBI Taxonomy" id="1817761"/>
    <lineage>
        <taxon>Bacteria</taxon>
        <taxon>Pseudomonadati</taxon>
        <taxon>Pseudomonadota</taxon>
        <taxon>Candidatus Muproteobacteria</taxon>
    </lineage>
</organism>
<feature type="transmembrane region" description="Helical" evidence="8">
    <location>
        <begin position="12"/>
        <end position="30"/>
    </location>
</feature>